<reference evidence="1" key="1">
    <citation type="journal article" date="2014" name="Front. Microbiol.">
        <title>High frequency of phylogenetically diverse reductive dehalogenase-homologous genes in deep subseafloor sedimentary metagenomes.</title>
        <authorList>
            <person name="Kawai M."/>
            <person name="Futagami T."/>
            <person name="Toyoda A."/>
            <person name="Takaki Y."/>
            <person name="Nishi S."/>
            <person name="Hori S."/>
            <person name="Arai W."/>
            <person name="Tsubouchi T."/>
            <person name="Morono Y."/>
            <person name="Uchiyama I."/>
            <person name="Ito T."/>
            <person name="Fujiyama A."/>
            <person name="Inagaki F."/>
            <person name="Takami H."/>
        </authorList>
    </citation>
    <scope>NUCLEOTIDE SEQUENCE</scope>
    <source>
        <strain evidence="1">Expedition CK06-06</strain>
    </source>
</reference>
<comment type="caution">
    <text evidence="1">The sequence shown here is derived from an EMBL/GenBank/DDBJ whole genome shotgun (WGS) entry which is preliminary data.</text>
</comment>
<dbReference type="EMBL" id="BARS01044084">
    <property type="protein sequence ID" value="GAG32322.1"/>
    <property type="molecule type" value="Genomic_DNA"/>
</dbReference>
<evidence type="ECO:0000313" key="1">
    <source>
        <dbReference type="EMBL" id="GAG32322.1"/>
    </source>
</evidence>
<gene>
    <name evidence="1" type="ORF">S01H1_66651</name>
</gene>
<sequence length="93" mass="10065">MVGSDLTYLRCRGEKVALAVAIDAQTGITLDVEILDNEEIETLGAWLKPLLKLVGARVLTTDDQDGFKAVADSAGVSHQICRQHVTRNVLAFV</sequence>
<accession>X0XA72</accession>
<dbReference type="AlphaFoldDB" id="X0XA72"/>
<evidence type="ECO:0008006" key="2">
    <source>
        <dbReference type="Google" id="ProtNLM"/>
    </source>
</evidence>
<organism evidence="1">
    <name type="scientific">marine sediment metagenome</name>
    <dbReference type="NCBI Taxonomy" id="412755"/>
    <lineage>
        <taxon>unclassified sequences</taxon>
        <taxon>metagenomes</taxon>
        <taxon>ecological metagenomes</taxon>
    </lineage>
</organism>
<protein>
    <recommendedName>
        <fullName evidence="2">Transposase IS204/IS1001/IS1096/IS1165 DDE domain-containing protein</fullName>
    </recommendedName>
</protein>
<proteinExistence type="predicted"/>
<feature type="non-terminal residue" evidence="1">
    <location>
        <position position="93"/>
    </location>
</feature>
<name>X0XA72_9ZZZZ</name>